<organism evidence="1">
    <name type="scientific">bioreactor metagenome</name>
    <dbReference type="NCBI Taxonomy" id="1076179"/>
    <lineage>
        <taxon>unclassified sequences</taxon>
        <taxon>metagenomes</taxon>
        <taxon>ecological metagenomes</taxon>
    </lineage>
</organism>
<name>A0A644V0Z0_9ZZZZ</name>
<proteinExistence type="predicted"/>
<evidence type="ECO:0000313" key="1">
    <source>
        <dbReference type="EMBL" id="MPL84552.1"/>
    </source>
</evidence>
<accession>A0A644V0Z0</accession>
<protein>
    <submittedName>
        <fullName evidence="1">Uncharacterized protein</fullName>
    </submittedName>
</protein>
<comment type="caution">
    <text evidence="1">The sequence shown here is derived from an EMBL/GenBank/DDBJ whole genome shotgun (WGS) entry which is preliminary data.</text>
</comment>
<gene>
    <name evidence="1" type="ORF">SDC9_30517</name>
</gene>
<sequence>MSKYVNATSDKNNPTFYVNRGDFTFDPEMETIEGLKKGGEFEVKKCPKGMEVEIDPEHDMTVKPFDEGISIGALGAKPFGDLPREDRNEGEYEMQVSPVDINGSIDWVQLEDTHPLVKPGTYLAIDTDPSKFAVSSVETDVIALEKRIENETGFLYVYRRGQTSKKQ</sequence>
<reference evidence="1" key="1">
    <citation type="submission" date="2019-08" db="EMBL/GenBank/DDBJ databases">
        <authorList>
            <person name="Kucharzyk K."/>
            <person name="Murdoch R.W."/>
            <person name="Higgins S."/>
            <person name="Loffler F."/>
        </authorList>
    </citation>
    <scope>NUCLEOTIDE SEQUENCE</scope>
</reference>
<dbReference type="EMBL" id="VSSQ01000191">
    <property type="protein sequence ID" value="MPL84552.1"/>
    <property type="molecule type" value="Genomic_DNA"/>
</dbReference>
<dbReference type="AlphaFoldDB" id="A0A644V0Z0"/>